<feature type="signal peptide" evidence="6">
    <location>
        <begin position="1"/>
        <end position="26"/>
    </location>
</feature>
<dbReference type="Proteomes" id="UP000660668">
    <property type="component" value="Unassembled WGS sequence"/>
</dbReference>
<evidence type="ECO:0000313" key="8">
    <source>
        <dbReference type="EMBL" id="MBF4768354.1"/>
    </source>
</evidence>
<dbReference type="InterPro" id="IPR024607">
    <property type="entry name" value="Sulfatase_CS"/>
</dbReference>
<dbReference type="RefSeq" id="WP_194696508.1">
    <property type="nucleotide sequence ID" value="NZ_JADKPO010000013.1"/>
</dbReference>
<sequence length="573" mass="62137">MSLGASSLRRRAATAAAFLAAVAALAGCGHATPSAEVRGEHPRQHSSSTSRDVPADRALGYRPNIVFVLMDDFSLELLATMPNALGMQSEGATYDNAFVVDSLCCPSRASIFTGQAPHQTGVLTNTPNDYGSPIGGFEAFAANGNLKRAFNVSLQHSGYTTGFVGKYMNHYEPVDVGGGVLVPPPRLPGWSDFQAILGGGYNGWNFETTRIDRDGHLQMVSHDLPARDDPRIDDQYATNVAADKAIAFIAKHAGDRRPYFLEVAVYGPHAQLAPAYPGQHMFPAAMADRPSRLHPGGNCGAKACADLRLKDLKGYGDPREDNQPTYLRADGSTAPAPAWRTNEITLTDAKALRQYQDRARMVQSIDRMVARIRQAIGPDTYLVLTADNGFHLGQHQLNGGKGAPYDSDTRVPLIVTGPGVVPGERTQFVNNIDLAPTFEELAGLEPAPFRSGISFAETLATPGAATARYAFFEHTYAKSAPGEVDLDTGSGGTIDIIPSYVAVRGARGLLVRLDLDPSWQGTDYAWELYRYDRPWEDVNVFAEDHDKPWAQDLMARLKRWVDCTPAECRDAAR</sequence>
<dbReference type="Pfam" id="PF00884">
    <property type="entry name" value="Sulfatase"/>
    <property type="match status" value="1"/>
</dbReference>
<evidence type="ECO:0000256" key="5">
    <source>
        <dbReference type="SAM" id="MobiDB-lite"/>
    </source>
</evidence>
<evidence type="ECO:0000256" key="1">
    <source>
        <dbReference type="ARBA" id="ARBA00008779"/>
    </source>
</evidence>
<dbReference type="Gene3D" id="3.40.720.10">
    <property type="entry name" value="Alkaline Phosphatase, subunit A"/>
    <property type="match status" value="1"/>
</dbReference>
<dbReference type="PROSITE" id="PS00523">
    <property type="entry name" value="SULFATASE_1"/>
    <property type="match status" value="1"/>
</dbReference>
<dbReference type="InterPro" id="IPR000917">
    <property type="entry name" value="Sulfatase_N"/>
</dbReference>
<comment type="caution">
    <text evidence="8">The sequence shown here is derived from an EMBL/GenBank/DDBJ whole genome shotgun (WGS) entry which is preliminary data.</text>
</comment>
<dbReference type="CDD" id="cd16147">
    <property type="entry name" value="G6S"/>
    <property type="match status" value="1"/>
</dbReference>
<dbReference type="GO" id="GO:0016787">
    <property type="term" value="F:hydrolase activity"/>
    <property type="evidence" value="ECO:0007669"/>
    <property type="project" value="UniProtKB-KW"/>
</dbReference>
<keyword evidence="3" id="KW-0378">Hydrolase</keyword>
<reference evidence="8" key="1">
    <citation type="submission" date="2020-11" db="EMBL/GenBank/DDBJ databases">
        <title>Nocardioides cynanchi sp. nov., isolated from soil of rhizosphere of Cynanchum wilfordii.</title>
        <authorList>
            <person name="Lee J.-S."/>
            <person name="Suh M.K."/>
            <person name="Kim J.-S."/>
        </authorList>
    </citation>
    <scope>NUCLEOTIDE SEQUENCE</scope>
    <source>
        <strain evidence="8">KCTC 19276</strain>
    </source>
</reference>
<feature type="region of interest" description="Disordered" evidence="5">
    <location>
        <begin position="34"/>
        <end position="55"/>
    </location>
</feature>
<evidence type="ECO:0000259" key="7">
    <source>
        <dbReference type="Pfam" id="PF00884"/>
    </source>
</evidence>
<protein>
    <submittedName>
        <fullName evidence="8">Sulfatase</fullName>
    </submittedName>
</protein>
<dbReference type="PANTHER" id="PTHR43108">
    <property type="entry name" value="N-ACETYLGLUCOSAMINE-6-SULFATASE FAMILY MEMBER"/>
    <property type="match status" value="1"/>
</dbReference>
<evidence type="ECO:0000256" key="4">
    <source>
        <dbReference type="ARBA" id="ARBA00023180"/>
    </source>
</evidence>
<evidence type="ECO:0000256" key="3">
    <source>
        <dbReference type="ARBA" id="ARBA00022801"/>
    </source>
</evidence>
<evidence type="ECO:0000313" key="9">
    <source>
        <dbReference type="Proteomes" id="UP000660668"/>
    </source>
</evidence>
<organism evidence="8 9">
    <name type="scientific">Nocardioides agariphilus</name>
    <dbReference type="NCBI Taxonomy" id="433664"/>
    <lineage>
        <taxon>Bacteria</taxon>
        <taxon>Bacillati</taxon>
        <taxon>Actinomycetota</taxon>
        <taxon>Actinomycetes</taxon>
        <taxon>Propionibacteriales</taxon>
        <taxon>Nocardioidaceae</taxon>
        <taxon>Nocardioides</taxon>
    </lineage>
</organism>
<evidence type="ECO:0000256" key="6">
    <source>
        <dbReference type="SAM" id="SignalP"/>
    </source>
</evidence>
<dbReference type="PANTHER" id="PTHR43108:SF8">
    <property type="entry name" value="SD21168P"/>
    <property type="match status" value="1"/>
</dbReference>
<evidence type="ECO:0000256" key="2">
    <source>
        <dbReference type="ARBA" id="ARBA00022729"/>
    </source>
</evidence>
<keyword evidence="2 6" id="KW-0732">Signal</keyword>
<accession>A0A930VIU7</accession>
<comment type="similarity">
    <text evidence="1">Belongs to the sulfatase family.</text>
</comment>
<feature type="domain" description="Sulfatase N-terminal" evidence="7">
    <location>
        <begin position="63"/>
        <end position="443"/>
    </location>
</feature>
<gene>
    <name evidence="8" type="ORF">ISU10_11305</name>
</gene>
<keyword evidence="4" id="KW-0325">Glycoprotein</keyword>
<proteinExistence type="inferred from homology"/>
<dbReference type="AlphaFoldDB" id="A0A930VIU7"/>
<name>A0A930VIU7_9ACTN</name>
<dbReference type="SUPFAM" id="SSF53649">
    <property type="entry name" value="Alkaline phosphatase-like"/>
    <property type="match status" value="1"/>
</dbReference>
<keyword evidence="9" id="KW-1185">Reference proteome</keyword>
<feature type="region of interest" description="Disordered" evidence="5">
    <location>
        <begin position="315"/>
        <end position="334"/>
    </location>
</feature>
<feature type="chain" id="PRO_5039543603" evidence="6">
    <location>
        <begin position="27"/>
        <end position="573"/>
    </location>
</feature>
<dbReference type="InterPro" id="IPR017850">
    <property type="entry name" value="Alkaline_phosphatase_core_sf"/>
</dbReference>
<dbReference type="EMBL" id="JADKPO010000013">
    <property type="protein sequence ID" value="MBF4768354.1"/>
    <property type="molecule type" value="Genomic_DNA"/>
</dbReference>